<dbReference type="PANTHER" id="PTHR35164">
    <property type="entry name" value="EXPRESSED PROTEIN"/>
    <property type="match status" value="1"/>
</dbReference>
<feature type="coiled-coil region" evidence="1">
    <location>
        <begin position="10"/>
        <end position="44"/>
    </location>
</feature>
<feature type="compositionally biased region" description="Basic residues" evidence="2">
    <location>
        <begin position="110"/>
        <end position="124"/>
    </location>
</feature>
<dbReference type="Proteomes" id="UP000026960">
    <property type="component" value="Chromosome 10"/>
</dbReference>
<sequence>MEAKKVKAWLSDAQVELEDAIAEVERLRESLHAAEAELWSTTEQLDGLTAAVSWRAREKVLLARVRSAEDEAHSAGQENVELAELHREGGCHAELGFFRHRQSSMSGRATLHRARSGRRRRALGRIRAGQSSGGAVELRWRLSYRAAPDPRCRHHLERALPPSSVRRTGRGRAAATVFPPPILRQAPRMPLTRHRIRR</sequence>
<evidence type="ECO:0000256" key="1">
    <source>
        <dbReference type="SAM" id="Coils"/>
    </source>
</evidence>
<dbReference type="EnsemblPlants" id="OBART10G04940.1">
    <property type="protein sequence ID" value="OBART10G04940.1"/>
    <property type="gene ID" value="OBART10G04940"/>
</dbReference>
<keyword evidence="4" id="KW-1185">Reference proteome</keyword>
<evidence type="ECO:0000313" key="3">
    <source>
        <dbReference type="EnsemblPlants" id="OBART10G04940.1"/>
    </source>
</evidence>
<organism evidence="3">
    <name type="scientific">Oryza barthii</name>
    <dbReference type="NCBI Taxonomy" id="65489"/>
    <lineage>
        <taxon>Eukaryota</taxon>
        <taxon>Viridiplantae</taxon>
        <taxon>Streptophyta</taxon>
        <taxon>Embryophyta</taxon>
        <taxon>Tracheophyta</taxon>
        <taxon>Spermatophyta</taxon>
        <taxon>Magnoliopsida</taxon>
        <taxon>Liliopsida</taxon>
        <taxon>Poales</taxon>
        <taxon>Poaceae</taxon>
        <taxon>BOP clade</taxon>
        <taxon>Oryzoideae</taxon>
        <taxon>Oryzeae</taxon>
        <taxon>Oryzinae</taxon>
        <taxon>Oryza</taxon>
    </lineage>
</organism>
<keyword evidence="1" id="KW-0175">Coiled coil</keyword>
<protein>
    <submittedName>
        <fullName evidence="3">Uncharacterized protein</fullName>
    </submittedName>
</protein>
<dbReference type="AlphaFoldDB" id="A0A0D3HC02"/>
<reference evidence="3" key="2">
    <citation type="submission" date="2015-03" db="UniProtKB">
        <authorList>
            <consortium name="EnsemblPlants"/>
        </authorList>
    </citation>
    <scope>IDENTIFICATION</scope>
</reference>
<dbReference type="HOGENOM" id="CLU_1379983_0_0_1"/>
<feature type="region of interest" description="Disordered" evidence="2">
    <location>
        <begin position="106"/>
        <end position="128"/>
    </location>
</feature>
<dbReference type="PaxDb" id="65489-OBART10G04940.1"/>
<evidence type="ECO:0000313" key="4">
    <source>
        <dbReference type="Proteomes" id="UP000026960"/>
    </source>
</evidence>
<accession>A0A0D3HC02</accession>
<proteinExistence type="predicted"/>
<dbReference type="STRING" id="65489.A0A0D3HC02"/>
<dbReference type="Gramene" id="OBART10G04940.1">
    <property type="protein sequence ID" value="OBART10G04940.1"/>
    <property type="gene ID" value="OBART10G04940"/>
</dbReference>
<reference evidence="3" key="1">
    <citation type="journal article" date="2009" name="Rice">
        <title>De Novo Next Generation Sequencing of Plant Genomes.</title>
        <authorList>
            <person name="Rounsley S."/>
            <person name="Marri P.R."/>
            <person name="Yu Y."/>
            <person name="He R."/>
            <person name="Sisneros N."/>
            <person name="Goicoechea J.L."/>
            <person name="Lee S.J."/>
            <person name="Angelova A."/>
            <person name="Kudrna D."/>
            <person name="Luo M."/>
            <person name="Affourtit J."/>
            <person name="Desany B."/>
            <person name="Knight J."/>
            <person name="Niazi F."/>
            <person name="Egholm M."/>
            <person name="Wing R.A."/>
        </authorList>
    </citation>
    <scope>NUCLEOTIDE SEQUENCE [LARGE SCALE GENOMIC DNA]</scope>
    <source>
        <strain evidence="3">cv. IRGC 105608</strain>
    </source>
</reference>
<dbReference type="PANTHER" id="PTHR35164:SF5">
    <property type="entry name" value="OS02G0572600 PROTEIN"/>
    <property type="match status" value="1"/>
</dbReference>
<evidence type="ECO:0000256" key="2">
    <source>
        <dbReference type="SAM" id="MobiDB-lite"/>
    </source>
</evidence>
<name>A0A0D3HC02_9ORYZ</name>